<organism evidence="1 2">
    <name type="scientific">Dreissena polymorpha</name>
    <name type="common">Zebra mussel</name>
    <name type="synonym">Mytilus polymorpha</name>
    <dbReference type="NCBI Taxonomy" id="45954"/>
    <lineage>
        <taxon>Eukaryota</taxon>
        <taxon>Metazoa</taxon>
        <taxon>Spiralia</taxon>
        <taxon>Lophotrochozoa</taxon>
        <taxon>Mollusca</taxon>
        <taxon>Bivalvia</taxon>
        <taxon>Autobranchia</taxon>
        <taxon>Heteroconchia</taxon>
        <taxon>Euheterodonta</taxon>
        <taxon>Imparidentia</taxon>
        <taxon>Neoheterodontei</taxon>
        <taxon>Myida</taxon>
        <taxon>Dreissenoidea</taxon>
        <taxon>Dreissenidae</taxon>
        <taxon>Dreissena</taxon>
    </lineage>
</organism>
<reference evidence="1" key="2">
    <citation type="submission" date="2020-11" db="EMBL/GenBank/DDBJ databases">
        <authorList>
            <person name="McCartney M.A."/>
            <person name="Auch B."/>
            <person name="Kono T."/>
            <person name="Mallez S."/>
            <person name="Becker A."/>
            <person name="Gohl D.M."/>
            <person name="Silverstein K.A.T."/>
            <person name="Koren S."/>
            <person name="Bechman K.B."/>
            <person name="Herman A."/>
            <person name="Abrahante J.E."/>
            <person name="Garbe J."/>
        </authorList>
    </citation>
    <scope>NUCLEOTIDE SEQUENCE</scope>
    <source>
        <strain evidence="1">Duluth1</strain>
        <tissue evidence="1">Whole animal</tissue>
    </source>
</reference>
<name>A0A9D3Y8A0_DREPO</name>
<dbReference type="SUPFAM" id="SSF75011">
    <property type="entry name" value="3-carboxy-cis,cis-mucoante lactonizing enzyme"/>
    <property type="match status" value="1"/>
</dbReference>
<dbReference type="InterPro" id="IPR011042">
    <property type="entry name" value="6-blade_b-propeller_TolB-like"/>
</dbReference>
<accession>A0A9D3Y8A0</accession>
<proteinExistence type="predicted"/>
<evidence type="ECO:0000313" key="2">
    <source>
        <dbReference type="Proteomes" id="UP000828390"/>
    </source>
</evidence>
<protein>
    <submittedName>
        <fullName evidence="1">Uncharacterized protein</fullName>
    </submittedName>
</protein>
<reference evidence="1" key="1">
    <citation type="journal article" date="2019" name="bioRxiv">
        <title>The Genome of the Zebra Mussel, Dreissena polymorpha: A Resource for Invasive Species Research.</title>
        <authorList>
            <person name="McCartney M.A."/>
            <person name="Auch B."/>
            <person name="Kono T."/>
            <person name="Mallez S."/>
            <person name="Zhang Y."/>
            <person name="Obille A."/>
            <person name="Becker A."/>
            <person name="Abrahante J.E."/>
            <person name="Garbe J."/>
            <person name="Badalamenti J.P."/>
            <person name="Herman A."/>
            <person name="Mangelson H."/>
            <person name="Liachko I."/>
            <person name="Sullivan S."/>
            <person name="Sone E.D."/>
            <person name="Koren S."/>
            <person name="Silverstein K.A.T."/>
            <person name="Beckman K.B."/>
            <person name="Gohl D.M."/>
        </authorList>
    </citation>
    <scope>NUCLEOTIDE SEQUENCE</scope>
    <source>
        <strain evidence="1">Duluth1</strain>
        <tissue evidence="1">Whole animal</tissue>
    </source>
</reference>
<sequence>MDDCVTNIEEVESIQTSLSNVIDFCDEAMAVIDNRRRNGEVIVNAATIQVALKTPMTVRRPSVKFQLKSALGLDTLLRSSRAERKQPFINGIEYLSDSRIGVIDNENNECWIIDKNSKVTTAPYAFATTPRDITCISNDTFCTFAVTVSNGNINTICILKCNPGNRIICLQKTIVLYDCCDAVCMIRHLYLVSTLNAEQAVFAVDENGTKTTLRGLQMTKKIQNFGDCKCVYDRNIDTMFITDKTDNSVCVHNKLEMTKNILKDANIKSPIGICLGPAGSGSVFVCCSETNNIAYVGSDGQLSDLIDIDLETPEVISFDNVRQKLSVVSNKQRSIVTYDVLFIERHSRKRSSRRSDRVKTV</sequence>
<dbReference type="EMBL" id="JAIWYP010000016">
    <property type="protein sequence ID" value="KAH3693707.1"/>
    <property type="molecule type" value="Genomic_DNA"/>
</dbReference>
<keyword evidence="2" id="KW-1185">Reference proteome</keyword>
<comment type="caution">
    <text evidence="1">The sequence shown here is derived from an EMBL/GenBank/DDBJ whole genome shotgun (WGS) entry which is preliminary data.</text>
</comment>
<dbReference type="AlphaFoldDB" id="A0A9D3Y8A0"/>
<gene>
    <name evidence="1" type="ORF">DPMN_081147</name>
</gene>
<evidence type="ECO:0000313" key="1">
    <source>
        <dbReference type="EMBL" id="KAH3693707.1"/>
    </source>
</evidence>
<dbReference type="Proteomes" id="UP000828390">
    <property type="component" value="Unassembled WGS sequence"/>
</dbReference>
<dbReference type="Gene3D" id="2.120.10.30">
    <property type="entry name" value="TolB, C-terminal domain"/>
    <property type="match status" value="1"/>
</dbReference>